<feature type="domain" description="Integrase catalytic" evidence="2">
    <location>
        <begin position="159"/>
        <end position="322"/>
    </location>
</feature>
<dbReference type="InterPro" id="IPR025246">
    <property type="entry name" value="IS30-like_HTH"/>
</dbReference>
<gene>
    <name evidence="3" type="ORF">FRW55_00665</name>
    <name evidence="4" type="ORF">FRW55_02675</name>
    <name evidence="5" type="ORF">FRW55_02845</name>
    <name evidence="6" type="ORF">FRW55_03085</name>
    <name evidence="7" type="ORF">FRW55_04070</name>
</gene>
<dbReference type="GO" id="GO:0004803">
    <property type="term" value="F:transposase activity"/>
    <property type="evidence" value="ECO:0007669"/>
    <property type="project" value="TreeGrafter"/>
</dbReference>
<evidence type="ECO:0000256" key="1">
    <source>
        <dbReference type="ARBA" id="ARBA00023172"/>
    </source>
</evidence>
<accession>A0A5B8J7X4</accession>
<dbReference type="KEGG" id="mans:FRW55_02675"/>
<evidence type="ECO:0000313" key="4">
    <source>
        <dbReference type="EMBL" id="QDY87048.1"/>
    </source>
</evidence>
<dbReference type="EMBL" id="CP042295">
    <property type="protein sequence ID" value="QDY87048.1"/>
    <property type="molecule type" value="Genomic_DNA"/>
</dbReference>
<dbReference type="PANTHER" id="PTHR10948">
    <property type="entry name" value="TRANSPOSASE"/>
    <property type="match status" value="1"/>
</dbReference>
<dbReference type="EMBL" id="CP042295">
    <property type="protein sequence ID" value="QDY86680.1"/>
    <property type="molecule type" value="Genomic_DNA"/>
</dbReference>
<evidence type="ECO:0000259" key="2">
    <source>
        <dbReference type="PROSITE" id="PS50994"/>
    </source>
</evidence>
<evidence type="ECO:0000313" key="8">
    <source>
        <dbReference type="Proteomes" id="UP000318927"/>
    </source>
</evidence>
<sequence>MNYTQLKPEERLIIQINYGFKTLKEIAEMLRRSVSTISREVKRNSNIYGEYDAAYANKKTKIRKCYSRNHNAFANKEFNDFFTEHYEKNYHGVEATLKLYQEKTGKKGYSIRTLYKWIKLNIWVLKMKNRLRKGYVKNGKRKTDYKIRLTHGNKFVFPIPMRPKSIETREKWGHWEIDLVIGRKGKGYHNLLTLTERKTRFTIIKKVTSKFWFEINKVLNEIIKDYPFPFLSITSDNGFEFQALGLVAYKNDLLIYKAQPYCSFQRGSNEHFNGLIRRKFKKGFDFTELTDEEVQELQDEINNMPRKIFGFKSSREMAEQELNIEMILLDLLPNLE</sequence>
<keyword evidence="1" id="KW-0233">DNA recombination</keyword>
<dbReference type="AlphaFoldDB" id="A0A5B8J7X4"/>
<dbReference type="GO" id="GO:0005829">
    <property type="term" value="C:cytosol"/>
    <property type="evidence" value="ECO:0007669"/>
    <property type="project" value="TreeGrafter"/>
</dbReference>
<dbReference type="InterPro" id="IPR012337">
    <property type="entry name" value="RNaseH-like_sf"/>
</dbReference>
<evidence type="ECO:0000313" key="3">
    <source>
        <dbReference type="EMBL" id="QDY86680.1"/>
    </source>
</evidence>
<name>A0A5B8J7X4_9MOLU</name>
<dbReference type="InterPro" id="IPR051917">
    <property type="entry name" value="Transposase-Integrase"/>
</dbReference>
<dbReference type="GO" id="GO:0003676">
    <property type="term" value="F:nucleic acid binding"/>
    <property type="evidence" value="ECO:0007669"/>
    <property type="project" value="InterPro"/>
</dbReference>
<evidence type="ECO:0000313" key="7">
    <source>
        <dbReference type="EMBL" id="QDY87296.1"/>
    </source>
</evidence>
<dbReference type="Proteomes" id="UP000318927">
    <property type="component" value="Chromosome"/>
</dbReference>
<reference evidence="7 8" key="1">
    <citation type="journal article" date="2019" name="Microbiol. Resour. Announc.">
        <title>Complete Genome Sequences of Three Mycoplasma anserisalpingitis (Mycoplasma sp. 1220) Strains.</title>
        <authorList>
            <person name="Grozner D."/>
            <person name="Forro B."/>
            <person name="Kovacs A.B."/>
            <person name="Marton S."/>
            <person name="Banyai K."/>
            <person name="Kreizinger Z."/>
            <person name="Sulyok K.M."/>
            <person name="Gyuranecz M."/>
        </authorList>
    </citation>
    <scope>NUCLEOTIDE SEQUENCE [LARGE SCALE GENOMIC DNA]</scope>
    <source>
        <strain evidence="7 8">ATCC:BAA-2147</strain>
    </source>
</reference>
<dbReference type="GO" id="GO:0032196">
    <property type="term" value="P:transposition"/>
    <property type="evidence" value="ECO:0007669"/>
    <property type="project" value="TreeGrafter"/>
</dbReference>
<keyword evidence="8" id="KW-1185">Reference proteome</keyword>
<dbReference type="OrthoDB" id="396854at2"/>
<dbReference type="GO" id="GO:0015074">
    <property type="term" value="P:DNA integration"/>
    <property type="evidence" value="ECO:0007669"/>
    <property type="project" value="InterPro"/>
</dbReference>
<dbReference type="Gene3D" id="3.30.420.10">
    <property type="entry name" value="Ribonuclease H-like superfamily/Ribonuclease H"/>
    <property type="match status" value="1"/>
</dbReference>
<evidence type="ECO:0000313" key="5">
    <source>
        <dbReference type="EMBL" id="QDY87080.1"/>
    </source>
</evidence>
<dbReference type="NCBIfam" id="NF033563">
    <property type="entry name" value="transpos_IS30"/>
    <property type="match status" value="1"/>
</dbReference>
<dbReference type="GO" id="GO:0006310">
    <property type="term" value="P:DNA recombination"/>
    <property type="evidence" value="ECO:0007669"/>
    <property type="project" value="UniProtKB-KW"/>
</dbReference>
<organism evidence="7 8">
    <name type="scientific">Mycoplasma anserisalpingitidis</name>
    <dbReference type="NCBI Taxonomy" id="519450"/>
    <lineage>
        <taxon>Bacteria</taxon>
        <taxon>Bacillati</taxon>
        <taxon>Mycoplasmatota</taxon>
        <taxon>Mollicutes</taxon>
        <taxon>Mycoplasmataceae</taxon>
        <taxon>Mycoplasma</taxon>
    </lineage>
</organism>
<dbReference type="InterPro" id="IPR036397">
    <property type="entry name" value="RNaseH_sf"/>
</dbReference>
<dbReference type="EMBL" id="CP042295">
    <property type="protein sequence ID" value="QDY87123.1"/>
    <property type="molecule type" value="Genomic_DNA"/>
</dbReference>
<proteinExistence type="predicted"/>
<dbReference type="EMBL" id="CP042295">
    <property type="protein sequence ID" value="QDY87080.1"/>
    <property type="molecule type" value="Genomic_DNA"/>
</dbReference>
<dbReference type="EMBL" id="CP042295">
    <property type="protein sequence ID" value="QDY87296.1"/>
    <property type="molecule type" value="Genomic_DNA"/>
</dbReference>
<dbReference type="SUPFAM" id="SSF53098">
    <property type="entry name" value="Ribonuclease H-like"/>
    <property type="match status" value="1"/>
</dbReference>
<dbReference type="KEGG" id="mans:FRW55_03085"/>
<dbReference type="KEGG" id="mans:FRW55_02845"/>
<dbReference type="Pfam" id="PF13936">
    <property type="entry name" value="HTH_38"/>
    <property type="match status" value="1"/>
</dbReference>
<dbReference type="KEGG" id="mans:FRW55_04070"/>
<dbReference type="InterPro" id="IPR001584">
    <property type="entry name" value="Integrase_cat-core"/>
</dbReference>
<evidence type="ECO:0000313" key="6">
    <source>
        <dbReference type="EMBL" id="QDY87123.1"/>
    </source>
</evidence>
<dbReference type="KEGG" id="mans:FRW55_00665"/>
<dbReference type="PANTHER" id="PTHR10948:SF23">
    <property type="entry name" value="TRANSPOSASE INSI FOR INSERTION SEQUENCE ELEMENT IS30A-RELATED"/>
    <property type="match status" value="1"/>
</dbReference>
<dbReference type="InterPro" id="IPR053392">
    <property type="entry name" value="Transposase_IS30-like"/>
</dbReference>
<protein>
    <submittedName>
        <fullName evidence="7">IS30 family transposase</fullName>
    </submittedName>
</protein>
<dbReference type="PROSITE" id="PS50994">
    <property type="entry name" value="INTEGRASE"/>
    <property type="match status" value="1"/>
</dbReference>
<dbReference type="RefSeq" id="WP_146368304.1">
    <property type="nucleotide sequence ID" value="NZ_CP042295.1"/>
</dbReference>